<dbReference type="InterPro" id="IPR008278">
    <property type="entry name" value="4-PPantetheinyl_Trfase_dom"/>
</dbReference>
<evidence type="ECO:0000313" key="5">
    <source>
        <dbReference type="EMBL" id="MDR9847839.1"/>
    </source>
</evidence>
<organism evidence="5 6">
    <name type="scientific">Herbaspirillum huttiense subsp. lycopersici</name>
    <dbReference type="NCBI Taxonomy" id="3074428"/>
    <lineage>
        <taxon>Bacteria</taxon>
        <taxon>Pseudomonadati</taxon>
        <taxon>Pseudomonadota</taxon>
        <taxon>Betaproteobacteria</taxon>
        <taxon>Burkholderiales</taxon>
        <taxon>Oxalobacteraceae</taxon>
        <taxon>Herbaspirillum</taxon>
    </lineage>
</organism>
<dbReference type="InterPro" id="IPR037143">
    <property type="entry name" value="4-PPantetheinyl_Trfase_dom_sf"/>
</dbReference>
<accession>A0ABU2EI79</accession>
<sequence length="223" mass="24869">MQPVQLPDGAPCELALWRLDLDIRAPVPQVDWMLLTPAEKAFNQRFRQPGDRVRHACTRAALRRLLALRLHMQPQQVPLRCSARGKPLLDMEMGAGRLAFNVSHAGCHALIAISTRGDVGVDIECCDPDLDVAALEALVLSPEELAATPSHRLDFTERWVVKEAVLKAIGSGVSEHLQQLCVARAAERYLLRHRQRDWPHLCAWPLPAPAGYRAALAYAWPTF</sequence>
<dbReference type="PANTHER" id="PTHR12215:SF10">
    <property type="entry name" value="L-AMINOADIPATE-SEMIALDEHYDE DEHYDROGENASE-PHOSPHOPANTETHEINYL TRANSFERASE"/>
    <property type="match status" value="1"/>
</dbReference>
<dbReference type="SUPFAM" id="SSF56214">
    <property type="entry name" value="4'-phosphopantetheinyl transferase"/>
    <property type="match status" value="2"/>
</dbReference>
<dbReference type="InterPro" id="IPR055066">
    <property type="entry name" value="AASDHPPT_N"/>
</dbReference>
<reference evidence="5" key="1">
    <citation type="submission" date="2023-09" db="EMBL/GenBank/DDBJ databases">
        <title>Description of first Herbaspirillum huttiense subsp. nephrolepsisexaltata and Herbaspirillum huttiense subsp. lycopersicon.</title>
        <authorList>
            <person name="Poudel M."/>
            <person name="Sharma A."/>
            <person name="Goss E."/>
            <person name="Tapia J.H."/>
            <person name="Harmon C.M."/>
            <person name="Jones J.B."/>
        </authorList>
    </citation>
    <scope>NUCLEOTIDE SEQUENCE</scope>
    <source>
        <strain evidence="5">SE1</strain>
    </source>
</reference>
<evidence type="ECO:0000313" key="6">
    <source>
        <dbReference type="Proteomes" id="UP001246576"/>
    </source>
</evidence>
<feature type="domain" description="4'-phosphopantetheinyl transferase" evidence="3">
    <location>
        <begin position="119"/>
        <end position="192"/>
    </location>
</feature>
<name>A0ABU2EI79_9BURK</name>
<keyword evidence="2 5" id="KW-0808">Transferase</keyword>
<comment type="caution">
    <text evidence="5">The sequence shown here is derived from an EMBL/GenBank/DDBJ whole genome shotgun (WGS) entry which is preliminary data.</text>
</comment>
<proteinExistence type="inferred from homology"/>
<protein>
    <submittedName>
        <fullName evidence="5">4'-phosphopantetheinyl transferase superfamily protein</fullName>
    </submittedName>
</protein>
<dbReference type="Pfam" id="PF01648">
    <property type="entry name" value="ACPS"/>
    <property type="match status" value="1"/>
</dbReference>
<comment type="similarity">
    <text evidence="1">Belongs to the P-Pant transferase superfamily. Gsp/Sfp/HetI/AcpT family.</text>
</comment>
<dbReference type="Gene3D" id="3.90.470.20">
    <property type="entry name" value="4'-phosphopantetheinyl transferase domain"/>
    <property type="match status" value="2"/>
</dbReference>
<gene>
    <name evidence="5" type="ORF">RI048_06390</name>
</gene>
<dbReference type="InterPro" id="IPR050559">
    <property type="entry name" value="P-Pant_transferase_sf"/>
</dbReference>
<evidence type="ECO:0000259" key="3">
    <source>
        <dbReference type="Pfam" id="PF01648"/>
    </source>
</evidence>
<feature type="domain" description="4'-phosphopantetheinyl transferase N-terminal" evidence="4">
    <location>
        <begin position="34"/>
        <end position="113"/>
    </location>
</feature>
<evidence type="ECO:0000256" key="2">
    <source>
        <dbReference type="ARBA" id="ARBA00022679"/>
    </source>
</evidence>
<dbReference type="EMBL" id="JAVLSJ010000002">
    <property type="protein sequence ID" value="MDR9847839.1"/>
    <property type="molecule type" value="Genomic_DNA"/>
</dbReference>
<dbReference type="RefSeq" id="WP_204726365.1">
    <property type="nucleotide sequence ID" value="NZ_JAVLSJ010000002.1"/>
</dbReference>
<dbReference type="Pfam" id="PF22624">
    <property type="entry name" value="AASDHPPT_N"/>
    <property type="match status" value="1"/>
</dbReference>
<dbReference type="PANTHER" id="PTHR12215">
    <property type="entry name" value="PHOSPHOPANTETHEINE TRANSFERASE"/>
    <property type="match status" value="1"/>
</dbReference>
<evidence type="ECO:0000259" key="4">
    <source>
        <dbReference type="Pfam" id="PF22624"/>
    </source>
</evidence>
<dbReference type="Proteomes" id="UP001246576">
    <property type="component" value="Unassembled WGS sequence"/>
</dbReference>
<dbReference type="GO" id="GO:0016740">
    <property type="term" value="F:transferase activity"/>
    <property type="evidence" value="ECO:0007669"/>
    <property type="project" value="UniProtKB-KW"/>
</dbReference>
<evidence type="ECO:0000256" key="1">
    <source>
        <dbReference type="ARBA" id="ARBA00010990"/>
    </source>
</evidence>
<keyword evidence="6" id="KW-1185">Reference proteome</keyword>